<feature type="transmembrane region" description="Helical" evidence="1">
    <location>
        <begin position="324"/>
        <end position="342"/>
    </location>
</feature>
<proteinExistence type="predicted"/>
<dbReference type="OrthoDB" id="4966979at2"/>
<feature type="transmembrane region" description="Helical" evidence="1">
    <location>
        <begin position="107"/>
        <end position="125"/>
    </location>
</feature>
<dbReference type="STRING" id="1005945.SAMN05216561_10126"/>
<feature type="transmembrane region" description="Helical" evidence="1">
    <location>
        <begin position="185"/>
        <end position="206"/>
    </location>
</feature>
<evidence type="ECO:0000313" key="4">
    <source>
        <dbReference type="Proteomes" id="UP000198649"/>
    </source>
</evidence>
<dbReference type="Proteomes" id="UP000198649">
    <property type="component" value="Unassembled WGS sequence"/>
</dbReference>
<gene>
    <name evidence="3" type="ORF">SAMN05216561_10126</name>
</gene>
<feature type="domain" description="Heparan-alpha-glucosaminide N-acetyltransferase catalytic" evidence="2">
    <location>
        <begin position="19"/>
        <end position="181"/>
    </location>
</feature>
<sequence>MVATHVVATTGPDGGLSFAHWLAGGRASALFTVLAGVSLALMTGRRVPVRGRERGARSAGLAVRALIVASFGLLLGELDSGLAVILTYYGLLFLLGLVFVGLRAPTLLALAVVWAVLAPVASQVVRPLLPERGFASPAVGQLADPVQLLSELTFTGYYPVVPWLAYLLLGLGIGRLDLGRRSVQLGLVGFGLGVAVAATVGSRLLLERPGVAQRLSEELGPRGAGAAGLRRQIEGGMFGNTPSGGSWDWLLVVAPHSTTPFDLAQTMGSALVVVGSCLLVVAALPPFAERVVAIVFGAGTMTLTLYSLHVLLRTDLLWPPDEGAYAQHALVLLAIGAVLVALERRGPLERLVGAASARASALVRRP</sequence>
<feature type="transmembrane region" description="Helical" evidence="1">
    <location>
        <begin position="291"/>
        <end position="312"/>
    </location>
</feature>
<feature type="transmembrane region" description="Helical" evidence="1">
    <location>
        <begin position="55"/>
        <end position="75"/>
    </location>
</feature>
<name>A0A1I3BB00_9ACTN</name>
<dbReference type="InterPro" id="IPR012429">
    <property type="entry name" value="HGSNAT_cat"/>
</dbReference>
<feature type="transmembrane region" description="Helical" evidence="1">
    <location>
        <begin position="81"/>
        <end position="100"/>
    </location>
</feature>
<keyword evidence="1" id="KW-0472">Membrane</keyword>
<feature type="transmembrane region" description="Helical" evidence="1">
    <location>
        <begin position="263"/>
        <end position="284"/>
    </location>
</feature>
<dbReference type="Pfam" id="PF07786">
    <property type="entry name" value="HGSNAT_cat"/>
    <property type="match status" value="1"/>
</dbReference>
<evidence type="ECO:0000259" key="2">
    <source>
        <dbReference type="Pfam" id="PF07786"/>
    </source>
</evidence>
<accession>A0A1I3BB00</accession>
<feature type="transmembrane region" description="Helical" evidence="1">
    <location>
        <begin position="156"/>
        <end position="173"/>
    </location>
</feature>
<feature type="transmembrane region" description="Helical" evidence="1">
    <location>
        <begin position="20"/>
        <end position="43"/>
    </location>
</feature>
<protein>
    <recommendedName>
        <fullName evidence="2">Heparan-alpha-glucosaminide N-acetyltransferase catalytic domain-containing protein</fullName>
    </recommendedName>
</protein>
<dbReference type="AlphaFoldDB" id="A0A1I3BB00"/>
<keyword evidence="1" id="KW-1133">Transmembrane helix</keyword>
<dbReference type="EMBL" id="FOQG01000001">
    <property type="protein sequence ID" value="SFH59350.1"/>
    <property type="molecule type" value="Genomic_DNA"/>
</dbReference>
<organism evidence="3 4">
    <name type="scientific">Nocardioides psychrotolerans</name>
    <dbReference type="NCBI Taxonomy" id="1005945"/>
    <lineage>
        <taxon>Bacteria</taxon>
        <taxon>Bacillati</taxon>
        <taxon>Actinomycetota</taxon>
        <taxon>Actinomycetes</taxon>
        <taxon>Propionibacteriales</taxon>
        <taxon>Nocardioidaceae</taxon>
        <taxon>Nocardioides</taxon>
    </lineage>
</organism>
<keyword evidence="4" id="KW-1185">Reference proteome</keyword>
<evidence type="ECO:0000256" key="1">
    <source>
        <dbReference type="SAM" id="Phobius"/>
    </source>
</evidence>
<evidence type="ECO:0000313" key="3">
    <source>
        <dbReference type="EMBL" id="SFH59350.1"/>
    </source>
</evidence>
<reference evidence="3 4" key="1">
    <citation type="submission" date="2016-10" db="EMBL/GenBank/DDBJ databases">
        <authorList>
            <person name="de Groot N.N."/>
        </authorList>
    </citation>
    <scope>NUCLEOTIDE SEQUENCE [LARGE SCALE GENOMIC DNA]</scope>
    <source>
        <strain evidence="3 4">CGMCC 1.11156</strain>
    </source>
</reference>
<keyword evidence="1" id="KW-0812">Transmembrane</keyword>